<gene>
    <name evidence="1" type="ORF">V2H41_09285</name>
</gene>
<proteinExistence type="predicted"/>
<dbReference type="EMBL" id="JAZGLY010000004">
    <property type="protein sequence ID" value="MEE6187466.1"/>
    <property type="molecule type" value="Genomic_DNA"/>
</dbReference>
<protein>
    <submittedName>
        <fullName evidence="1">Uncharacterized protein</fullName>
    </submittedName>
</protein>
<accession>A0ABU7RHI3</accession>
<evidence type="ECO:0000313" key="1">
    <source>
        <dbReference type="EMBL" id="MEE6187466.1"/>
    </source>
</evidence>
<organism evidence="1 2">
    <name type="scientific">Niabella digestorum</name>
    <dbReference type="NCBI Taxonomy" id="3117701"/>
    <lineage>
        <taxon>Bacteria</taxon>
        <taxon>Pseudomonadati</taxon>
        <taxon>Bacteroidota</taxon>
        <taxon>Chitinophagia</taxon>
        <taxon>Chitinophagales</taxon>
        <taxon>Chitinophagaceae</taxon>
        <taxon>Niabella</taxon>
    </lineage>
</organism>
<dbReference type="Proteomes" id="UP001357452">
    <property type="component" value="Unassembled WGS sequence"/>
</dbReference>
<comment type="caution">
    <text evidence="1">The sequence shown here is derived from an EMBL/GenBank/DDBJ whole genome shotgun (WGS) entry which is preliminary data.</text>
</comment>
<evidence type="ECO:0000313" key="2">
    <source>
        <dbReference type="Proteomes" id="UP001357452"/>
    </source>
</evidence>
<keyword evidence="2" id="KW-1185">Reference proteome</keyword>
<name>A0ABU7RHI3_9BACT</name>
<sequence>MLHAFVTFAATIVWVIAPSWISKKETSPLRAMLIELFSGGC</sequence>
<reference evidence="1 2" key="1">
    <citation type="submission" date="2024-01" db="EMBL/GenBank/DDBJ databases">
        <title>Niabella digestum sp. nov., isolated from waste digestion system.</title>
        <authorList>
            <person name="Zhang L."/>
        </authorList>
    </citation>
    <scope>NUCLEOTIDE SEQUENCE [LARGE SCALE GENOMIC DNA]</scope>
    <source>
        <strain evidence="1 2">A18</strain>
    </source>
</reference>